<feature type="signal peptide" evidence="1">
    <location>
        <begin position="1"/>
        <end position="18"/>
    </location>
</feature>
<dbReference type="RefSeq" id="WP_034241591.1">
    <property type="nucleotide sequence ID" value="NZ_AQRA01000004.1"/>
</dbReference>
<proteinExistence type="predicted"/>
<evidence type="ECO:0000256" key="1">
    <source>
        <dbReference type="SAM" id="SignalP"/>
    </source>
</evidence>
<dbReference type="eggNOG" id="ENOG5032YNW">
    <property type="taxonomic scope" value="Bacteria"/>
</dbReference>
<keyword evidence="1" id="KW-0732">Signal</keyword>
<feature type="chain" id="PRO_5001515864" description="Lipocalin-like domain-containing protein" evidence="1">
    <location>
        <begin position="19"/>
        <end position="145"/>
    </location>
</feature>
<protein>
    <recommendedName>
        <fullName evidence="4">Lipocalin-like domain-containing protein</fullName>
    </recommendedName>
</protein>
<dbReference type="OrthoDB" id="5684986at2"/>
<evidence type="ECO:0000313" key="2">
    <source>
        <dbReference type="EMBL" id="EZH74075.1"/>
    </source>
</evidence>
<dbReference type="AlphaFoldDB" id="A0A023BVT2"/>
<accession>A0A023BVT2</accession>
<reference evidence="2 3" key="1">
    <citation type="submission" date="2014-04" db="EMBL/GenBank/DDBJ databases">
        <title>Aquimarina sp. 22II-S11-z7 Genome Sequencing.</title>
        <authorList>
            <person name="Lai Q."/>
        </authorList>
    </citation>
    <scope>NUCLEOTIDE SEQUENCE [LARGE SCALE GENOMIC DNA]</scope>
    <source>
        <strain evidence="2 3">22II-S11-z7</strain>
    </source>
</reference>
<keyword evidence="3" id="KW-1185">Reference proteome</keyword>
<dbReference type="Proteomes" id="UP000023541">
    <property type="component" value="Unassembled WGS sequence"/>
</dbReference>
<dbReference type="EMBL" id="AQRA01000004">
    <property type="protein sequence ID" value="EZH74075.1"/>
    <property type="molecule type" value="Genomic_DNA"/>
</dbReference>
<evidence type="ECO:0000313" key="3">
    <source>
        <dbReference type="Proteomes" id="UP000023541"/>
    </source>
</evidence>
<sequence>MKKIILILLVFLPLFSFSQNDLDKILVGNHYLSVQWISWDYFGTAKIEKTDNDNVYTIEGHQNSKESSDFLKIKGTITPSSAKHLIFNGTIETQVDFINNGKPCKREGKFNFKVKGNRKYWRLQEMGNPCSEVTDYVDIYFIQKK</sequence>
<gene>
    <name evidence="2" type="ORF">ATO12_14465</name>
</gene>
<organism evidence="2 3">
    <name type="scientific">Aquimarina atlantica</name>
    <dbReference type="NCBI Taxonomy" id="1317122"/>
    <lineage>
        <taxon>Bacteria</taxon>
        <taxon>Pseudomonadati</taxon>
        <taxon>Bacteroidota</taxon>
        <taxon>Flavobacteriia</taxon>
        <taxon>Flavobacteriales</taxon>
        <taxon>Flavobacteriaceae</taxon>
        <taxon>Aquimarina</taxon>
    </lineage>
</organism>
<comment type="caution">
    <text evidence="2">The sequence shown here is derived from an EMBL/GenBank/DDBJ whole genome shotgun (WGS) entry which is preliminary data.</text>
</comment>
<dbReference type="STRING" id="1317122.ATO12_14465"/>
<name>A0A023BVT2_9FLAO</name>
<evidence type="ECO:0008006" key="4">
    <source>
        <dbReference type="Google" id="ProtNLM"/>
    </source>
</evidence>